<dbReference type="PROSITE" id="PS01162">
    <property type="entry name" value="QOR_ZETA_CRYSTAL"/>
    <property type="match status" value="1"/>
</dbReference>
<dbReference type="Gene3D" id="3.90.180.10">
    <property type="entry name" value="Medium-chain alcohol dehydrogenases, catalytic domain"/>
    <property type="match status" value="1"/>
</dbReference>
<dbReference type="InterPro" id="IPR013154">
    <property type="entry name" value="ADH-like_N"/>
</dbReference>
<dbReference type="PANTHER" id="PTHR43482:SF1">
    <property type="entry name" value="PROTEIN AST1-RELATED"/>
    <property type="match status" value="1"/>
</dbReference>
<comment type="similarity">
    <text evidence="1 2">Belongs to the zinc-containing alcohol dehydrogenase family. Quinone oxidoreductase subfamily.</text>
</comment>
<comment type="caution">
    <text evidence="3">The sequence shown here is derived from an EMBL/GenBank/DDBJ whole genome shotgun (WGS) entry which is preliminary data.</text>
</comment>
<dbReference type="RefSeq" id="WP_017175378.1">
    <property type="nucleotide sequence ID" value="NZ_CABMJU010000018.1"/>
</dbReference>
<dbReference type="NCBIfam" id="TIGR02817">
    <property type="entry name" value="adh_fam_1"/>
    <property type="match status" value="1"/>
</dbReference>
<dbReference type="SUPFAM" id="SSF51735">
    <property type="entry name" value="NAD(P)-binding Rossmann-fold domains"/>
    <property type="match status" value="1"/>
</dbReference>
<dbReference type="PANTHER" id="PTHR43482">
    <property type="entry name" value="PROTEIN AST1-RELATED"/>
    <property type="match status" value="1"/>
</dbReference>
<dbReference type="CDD" id="cd08252">
    <property type="entry name" value="AL_MDR"/>
    <property type="match status" value="1"/>
</dbReference>
<evidence type="ECO:0000256" key="2">
    <source>
        <dbReference type="RuleBase" id="RU364000"/>
    </source>
</evidence>
<dbReference type="Pfam" id="PF00107">
    <property type="entry name" value="ADH_zinc_N"/>
    <property type="match status" value="1"/>
</dbReference>
<name>A0A4Q9WRD5_STAHO</name>
<organism evidence="3 4">
    <name type="scientific">Staphylococcus hominis</name>
    <dbReference type="NCBI Taxonomy" id="1290"/>
    <lineage>
        <taxon>Bacteria</taxon>
        <taxon>Bacillati</taxon>
        <taxon>Bacillota</taxon>
        <taxon>Bacilli</taxon>
        <taxon>Bacillales</taxon>
        <taxon>Staphylococcaceae</taxon>
        <taxon>Staphylococcus</taxon>
    </lineage>
</organism>
<keyword evidence="2" id="KW-0479">Metal-binding</keyword>
<gene>
    <name evidence="3" type="ORF">J7T32_010490</name>
</gene>
<reference evidence="3 4" key="1">
    <citation type="submission" date="2022-06" db="EMBL/GenBank/DDBJ databases">
        <title>Staphylococcus hominis ShoR14 genome sequence.</title>
        <authorList>
            <person name="Yeo C.C."/>
            <person name="Chew C.H."/>
            <person name="Che Hamzah A.M."/>
            <person name="Al-Trad E.I."/>
        </authorList>
    </citation>
    <scope>NUCLEOTIDE SEQUENCE [LARGE SCALE GENOMIC DNA]</scope>
    <source>
        <strain evidence="3 4">ShoR14</strain>
    </source>
</reference>
<keyword evidence="2" id="KW-0862">Zinc</keyword>
<dbReference type="InterPro" id="IPR020843">
    <property type="entry name" value="ER"/>
</dbReference>
<dbReference type="SUPFAM" id="SSF50129">
    <property type="entry name" value="GroES-like"/>
    <property type="match status" value="1"/>
</dbReference>
<dbReference type="EMBL" id="JAGHKT020000020">
    <property type="protein sequence ID" value="MCM5673166.1"/>
    <property type="molecule type" value="Genomic_DNA"/>
</dbReference>
<sequence>MKAIGFKQPFKLEEGNVFEPFELDMPQPSSRELLVKIQSISVNPVDTKQRLTEVKNSPRILGFDAVGTVQKTGIEVTMFKEGDIVFYSGAPNQHGSNQEYQLIDERLVAKAPKNLSAEQAASLPLTGITASETLFDVFKISENPNQNKGKTLLIINGAGGVGSITTQIAKAYGLKVITTASRQETIDWSKKMGADIVLNHKEDLKSQLEQQHIEAVDFVFCTFDTDMYYETMIDIVKPRGHVATIVAFKGSQDLNLLKTKSVSFTHEFMFTRPIFQTEDMIKHHYYLEDIAKKIENGTYQNTTTKVINGLTAEHLYEAHQILESNSMIGKLVINVEE</sequence>
<dbReference type="InterPro" id="IPR052585">
    <property type="entry name" value="Lipid_raft_assoc_Zn_ADH"/>
</dbReference>
<proteinExistence type="inferred from homology"/>
<dbReference type="SMART" id="SM00829">
    <property type="entry name" value="PKS_ER"/>
    <property type="match status" value="1"/>
</dbReference>
<evidence type="ECO:0000256" key="1">
    <source>
        <dbReference type="ARBA" id="ARBA00010371"/>
    </source>
</evidence>
<keyword evidence="2" id="KW-0560">Oxidoreductase</keyword>
<dbReference type="AlphaFoldDB" id="A0A4Q9WRD5"/>
<dbReference type="GO" id="GO:0008270">
    <property type="term" value="F:zinc ion binding"/>
    <property type="evidence" value="ECO:0007669"/>
    <property type="project" value="InterPro"/>
</dbReference>
<dbReference type="Gene3D" id="3.40.50.720">
    <property type="entry name" value="NAD(P)-binding Rossmann-like Domain"/>
    <property type="match status" value="1"/>
</dbReference>
<evidence type="ECO:0000313" key="4">
    <source>
        <dbReference type="Proteomes" id="UP000665944"/>
    </source>
</evidence>
<keyword evidence="4" id="KW-1185">Reference proteome</keyword>
<dbReference type="InterPro" id="IPR002364">
    <property type="entry name" value="Quin_OxRdtase/zeta-crystal_CS"/>
</dbReference>
<dbReference type="Pfam" id="PF08240">
    <property type="entry name" value="ADH_N"/>
    <property type="match status" value="1"/>
</dbReference>
<protein>
    <recommendedName>
        <fullName evidence="2">Zinc-type alcohol dehydrogenase-like protein</fullName>
    </recommendedName>
</protein>
<dbReference type="InterPro" id="IPR013149">
    <property type="entry name" value="ADH-like_C"/>
</dbReference>
<dbReference type="InterPro" id="IPR036291">
    <property type="entry name" value="NAD(P)-bd_dom_sf"/>
</dbReference>
<dbReference type="InterPro" id="IPR014182">
    <property type="entry name" value="ADH_Zn_typ-1"/>
</dbReference>
<evidence type="ECO:0000313" key="3">
    <source>
        <dbReference type="EMBL" id="MCM5673166.1"/>
    </source>
</evidence>
<dbReference type="InterPro" id="IPR011032">
    <property type="entry name" value="GroES-like_sf"/>
</dbReference>
<accession>A0A4Q9WRD5</accession>
<dbReference type="Proteomes" id="UP000665944">
    <property type="component" value="Unassembled WGS sequence"/>
</dbReference>
<dbReference type="GO" id="GO:0016491">
    <property type="term" value="F:oxidoreductase activity"/>
    <property type="evidence" value="ECO:0007669"/>
    <property type="project" value="UniProtKB-KW"/>
</dbReference>